<gene>
    <name evidence="2" type="ORF">CONPUDRAFT_152541</name>
</gene>
<dbReference type="CDD" id="cd02440">
    <property type="entry name" value="AdoMet_MTases"/>
    <property type="match status" value="1"/>
</dbReference>
<dbReference type="InterPro" id="IPR041698">
    <property type="entry name" value="Methyltransf_25"/>
</dbReference>
<organism evidence="2 3">
    <name type="scientific">Coniophora puteana (strain RWD-64-598)</name>
    <name type="common">Brown rot fungus</name>
    <dbReference type="NCBI Taxonomy" id="741705"/>
    <lineage>
        <taxon>Eukaryota</taxon>
        <taxon>Fungi</taxon>
        <taxon>Dikarya</taxon>
        <taxon>Basidiomycota</taxon>
        <taxon>Agaricomycotina</taxon>
        <taxon>Agaricomycetes</taxon>
        <taxon>Agaricomycetidae</taxon>
        <taxon>Boletales</taxon>
        <taxon>Coniophorineae</taxon>
        <taxon>Coniophoraceae</taxon>
        <taxon>Coniophora</taxon>
    </lineage>
</organism>
<dbReference type="AlphaFoldDB" id="A0A5M3MWJ6"/>
<feature type="domain" description="Methyltransferase" evidence="1">
    <location>
        <begin position="68"/>
        <end position="160"/>
    </location>
</feature>
<dbReference type="RefSeq" id="XP_007767254.1">
    <property type="nucleotide sequence ID" value="XM_007769064.1"/>
</dbReference>
<sequence length="297" mass="32942">MSQSAFTPAKDRKYHDVEGAAYILPADQEEASSDIPVPRLNAQYLLLKEVFNGTFLYAPMNVSENDCVLDNGTGTGIWVADIRAVVPPTVSIYGIDLQTRLAPPNPPPNTHFLQGSFLDLPADWTGKFALVNQRLMVAALTHDNWKKAISEIYRVLKPGGYVQILEAAGGIFAPEGETDERIEMYNSITALMRARRGIGREPYMQISGLLEAQGFRGIVMEERRVPLGNGHERIGEGMLQNYKGLYQGYKAPVLEAGGLGLVTSEVEYDELVEGLVARCNERQGVETRWFTFYAQKP</sequence>
<dbReference type="KEGG" id="cput:CONPUDRAFT_152541"/>
<dbReference type="Proteomes" id="UP000053558">
    <property type="component" value="Unassembled WGS sequence"/>
</dbReference>
<accession>A0A5M3MWJ6</accession>
<protein>
    <submittedName>
        <fullName evidence="2">S-adenosyl-L-methionine-dependent methyltransferase</fullName>
    </submittedName>
</protein>
<keyword evidence="3" id="KW-1185">Reference proteome</keyword>
<dbReference type="EMBL" id="JH711576">
    <property type="protein sequence ID" value="EIW83522.1"/>
    <property type="molecule type" value="Genomic_DNA"/>
</dbReference>
<comment type="caution">
    <text evidence="2">The sequence shown here is derived from an EMBL/GenBank/DDBJ whole genome shotgun (WGS) entry which is preliminary data.</text>
</comment>
<dbReference type="GO" id="GO:0008168">
    <property type="term" value="F:methyltransferase activity"/>
    <property type="evidence" value="ECO:0007669"/>
    <property type="project" value="UniProtKB-KW"/>
</dbReference>
<dbReference type="PANTHER" id="PTHR43591">
    <property type="entry name" value="METHYLTRANSFERASE"/>
    <property type="match status" value="1"/>
</dbReference>
<reference evidence="3" key="1">
    <citation type="journal article" date="2012" name="Science">
        <title>The Paleozoic origin of enzymatic lignin decomposition reconstructed from 31 fungal genomes.</title>
        <authorList>
            <person name="Floudas D."/>
            <person name="Binder M."/>
            <person name="Riley R."/>
            <person name="Barry K."/>
            <person name="Blanchette R.A."/>
            <person name="Henrissat B."/>
            <person name="Martinez A.T."/>
            <person name="Otillar R."/>
            <person name="Spatafora J.W."/>
            <person name="Yadav J.S."/>
            <person name="Aerts A."/>
            <person name="Benoit I."/>
            <person name="Boyd A."/>
            <person name="Carlson A."/>
            <person name="Copeland A."/>
            <person name="Coutinho P.M."/>
            <person name="de Vries R.P."/>
            <person name="Ferreira P."/>
            <person name="Findley K."/>
            <person name="Foster B."/>
            <person name="Gaskell J."/>
            <person name="Glotzer D."/>
            <person name="Gorecki P."/>
            <person name="Heitman J."/>
            <person name="Hesse C."/>
            <person name="Hori C."/>
            <person name="Igarashi K."/>
            <person name="Jurgens J.A."/>
            <person name="Kallen N."/>
            <person name="Kersten P."/>
            <person name="Kohler A."/>
            <person name="Kuees U."/>
            <person name="Kumar T.K.A."/>
            <person name="Kuo A."/>
            <person name="LaButti K."/>
            <person name="Larrondo L.F."/>
            <person name="Lindquist E."/>
            <person name="Ling A."/>
            <person name="Lombard V."/>
            <person name="Lucas S."/>
            <person name="Lundell T."/>
            <person name="Martin R."/>
            <person name="McLaughlin D.J."/>
            <person name="Morgenstern I."/>
            <person name="Morin E."/>
            <person name="Murat C."/>
            <person name="Nagy L.G."/>
            <person name="Nolan M."/>
            <person name="Ohm R.A."/>
            <person name="Patyshakuliyeva A."/>
            <person name="Rokas A."/>
            <person name="Ruiz-Duenas F.J."/>
            <person name="Sabat G."/>
            <person name="Salamov A."/>
            <person name="Samejima M."/>
            <person name="Schmutz J."/>
            <person name="Slot J.C."/>
            <person name="St John F."/>
            <person name="Stenlid J."/>
            <person name="Sun H."/>
            <person name="Sun S."/>
            <person name="Syed K."/>
            <person name="Tsang A."/>
            <person name="Wiebenga A."/>
            <person name="Young D."/>
            <person name="Pisabarro A."/>
            <person name="Eastwood D.C."/>
            <person name="Martin F."/>
            <person name="Cullen D."/>
            <person name="Grigoriev I.V."/>
            <person name="Hibbett D.S."/>
        </authorList>
    </citation>
    <scope>NUCLEOTIDE SEQUENCE [LARGE SCALE GENOMIC DNA]</scope>
    <source>
        <strain evidence="3">RWD-64-598 SS2</strain>
    </source>
</reference>
<dbReference type="OrthoDB" id="184880at2759"/>
<dbReference type="GO" id="GO:0032259">
    <property type="term" value="P:methylation"/>
    <property type="evidence" value="ECO:0007669"/>
    <property type="project" value="UniProtKB-KW"/>
</dbReference>
<dbReference type="Pfam" id="PF13649">
    <property type="entry name" value="Methyltransf_25"/>
    <property type="match status" value="1"/>
</dbReference>
<evidence type="ECO:0000259" key="1">
    <source>
        <dbReference type="Pfam" id="PF13649"/>
    </source>
</evidence>
<dbReference type="InterPro" id="IPR029063">
    <property type="entry name" value="SAM-dependent_MTases_sf"/>
</dbReference>
<keyword evidence="2" id="KW-0808">Transferase</keyword>
<keyword evidence="2" id="KW-0489">Methyltransferase</keyword>
<evidence type="ECO:0000313" key="2">
    <source>
        <dbReference type="EMBL" id="EIW83522.1"/>
    </source>
</evidence>
<dbReference type="OMA" id="LFELRIW"/>
<evidence type="ECO:0000313" key="3">
    <source>
        <dbReference type="Proteomes" id="UP000053558"/>
    </source>
</evidence>
<dbReference type="GeneID" id="19203011"/>
<proteinExistence type="predicted"/>
<name>A0A5M3MWJ6_CONPW</name>
<dbReference type="Gene3D" id="3.40.50.150">
    <property type="entry name" value="Vaccinia Virus protein VP39"/>
    <property type="match status" value="1"/>
</dbReference>
<dbReference type="SUPFAM" id="SSF53335">
    <property type="entry name" value="S-adenosyl-L-methionine-dependent methyltransferases"/>
    <property type="match status" value="1"/>
</dbReference>